<feature type="signal peptide" evidence="2">
    <location>
        <begin position="1"/>
        <end position="24"/>
    </location>
</feature>
<evidence type="ECO:0000313" key="4">
    <source>
        <dbReference type="Proteomes" id="UP000033949"/>
    </source>
</evidence>
<keyword evidence="1" id="KW-0472">Membrane</keyword>
<evidence type="ECO:0000256" key="1">
    <source>
        <dbReference type="SAM" id="Phobius"/>
    </source>
</evidence>
<feature type="transmembrane region" description="Helical" evidence="1">
    <location>
        <begin position="636"/>
        <end position="655"/>
    </location>
</feature>
<protein>
    <submittedName>
        <fullName evidence="3">Uncharacterized protein</fullName>
    </submittedName>
</protein>
<feature type="chain" id="PRO_5002535344" evidence="2">
    <location>
        <begin position="25"/>
        <end position="1067"/>
    </location>
</feature>
<feature type="transmembrane region" description="Helical" evidence="1">
    <location>
        <begin position="739"/>
        <end position="757"/>
    </location>
</feature>
<sequence length="1067" mass="121923">MHKKLISFLLLTLSFLLYPSIANAIDRPHFVSFTNPVRGIEGGESKEQTPLDLPQYQYQLARENKFPVDWLLRFDAVNNATISGYFKNLVATDSSQTVGAFLEVTSKLTLAAGVNYTEGEYMSAANRIFLSGYSQVDRLKLIDAYMKLFYDTFGYYPDVVGAWHLDAYSLEYLSSHYSVVTAIICDEQYNTVRYRLWGGYLGSPYFPSKYNFLVPAAGRGDRINIVLTKWAQRDPLNFYGTRDESNYSTQVNDYSFMGLSTNYFSDLLGIYSGGDFNEFTQTNIGLENDYNLSQYRSELKNSYQALRANQGKYDLRFVSSADFAQFMQTRYTFTNPAFFYKTSDITGRKTGTIYWYQNPFYRIGIKSDNGKTEIIDFRIYNSNEGEEYYLTKNISRSLYSEVYALVDTVKFPGKTISLDIDLSKASFSYDHWQVIFTEGDKSLRLEPKQILFENFVPPNLKNDQISESKKSDLTTWVLRPHIPFSGSRYILGFGLLLVLSLALLLVVRSHRNKLVLILGFLLGSFTLITVGRSGLVYVYGLGLWGPNGHDAIFHLSLAEHFRDALMSLNHPQINGELLKNYHFGFDWLIALANKLTGFSLLDLYFRFIPALIIIFLVYFLVKLLSIWRFTRFETGLSLSLVFLSGSAGFIAHFILARSLFGGESIFWANQSISILLNPPFALSILGLIIFLVFLESHPHRLSVRELLFLSILGGILVQIKIYAFLLLVAALFIRRKFKLFFTVSLAGLIFILPSLPAPGLGLKNAPFVFSPLWFTRSMFESFDRVYWPHLAQAWQVYENNGVLVKLILVNLLALVVFYAGNLYVRLIGLGKVVFGHEFFLSQNITRAIILFGLTIPLLFTQGINPWNTIQFMYYSLFFLSIFTAKQIGEWSGQIKNKFILAAIFIFFSLLSLPTSIGTLADYLTDQSASRISPNELHALDVLGRFEKGVVVSPLNYRRYLPVIPDPKPLYAYTSTAYISALSGLPEYLSDTINLDITGFSYQARVKNVIRLYLTRDPLWVREFLEANQIRYIYETPFDRLMIRPEDACLTKIFDSGEINLYKYSCHD</sequence>
<keyword evidence="1" id="KW-1133">Transmembrane helix</keyword>
<dbReference type="Gene3D" id="3.20.20.510">
    <property type="entry name" value="Uncharacterised protein PF12979, DUF3863"/>
    <property type="match status" value="1"/>
</dbReference>
<feature type="transmembrane region" description="Helical" evidence="1">
    <location>
        <begin position="675"/>
        <end position="694"/>
    </location>
</feature>
<dbReference type="AlphaFoldDB" id="A0A0G0XG74"/>
<dbReference type="EMBL" id="LCCC01000030">
    <property type="protein sequence ID" value="KKS23427.1"/>
    <property type="molecule type" value="Genomic_DNA"/>
</dbReference>
<feature type="transmembrane region" description="Helical" evidence="1">
    <location>
        <begin position="899"/>
        <end position="920"/>
    </location>
</feature>
<feature type="transmembrane region" description="Helical" evidence="1">
    <location>
        <begin position="802"/>
        <end position="824"/>
    </location>
</feature>
<feature type="transmembrane region" description="Helical" evidence="1">
    <location>
        <begin position="514"/>
        <end position="539"/>
    </location>
</feature>
<feature type="transmembrane region" description="Helical" evidence="1">
    <location>
        <begin position="869"/>
        <end position="887"/>
    </location>
</feature>
<keyword evidence="2" id="KW-0732">Signal</keyword>
<keyword evidence="1" id="KW-0812">Transmembrane</keyword>
<feature type="transmembrane region" description="Helical" evidence="1">
    <location>
        <begin position="489"/>
        <end position="507"/>
    </location>
</feature>
<reference evidence="3 4" key="1">
    <citation type="journal article" date="2015" name="Nature">
        <title>rRNA introns, odd ribosomes, and small enigmatic genomes across a large radiation of phyla.</title>
        <authorList>
            <person name="Brown C.T."/>
            <person name="Hug L.A."/>
            <person name="Thomas B.C."/>
            <person name="Sharon I."/>
            <person name="Castelle C.J."/>
            <person name="Singh A."/>
            <person name="Wilkins M.J."/>
            <person name="Williams K.H."/>
            <person name="Banfield J.F."/>
        </authorList>
    </citation>
    <scope>NUCLEOTIDE SEQUENCE [LARGE SCALE GENOMIC DNA]</scope>
</reference>
<feature type="transmembrane region" description="Helical" evidence="1">
    <location>
        <begin position="706"/>
        <end position="733"/>
    </location>
</feature>
<proteinExistence type="predicted"/>
<feature type="transmembrane region" description="Helical" evidence="1">
    <location>
        <begin position="603"/>
        <end position="624"/>
    </location>
</feature>
<gene>
    <name evidence="3" type="ORF">UU82_C0030G0014</name>
</gene>
<name>A0A0G0XG74_9BACT</name>
<dbReference type="Proteomes" id="UP000033949">
    <property type="component" value="Unassembled WGS sequence"/>
</dbReference>
<accession>A0A0G0XG74</accession>
<evidence type="ECO:0000313" key="3">
    <source>
        <dbReference type="EMBL" id="KKS23427.1"/>
    </source>
</evidence>
<comment type="caution">
    <text evidence="3">The sequence shown here is derived from an EMBL/GenBank/DDBJ whole genome shotgun (WGS) entry which is preliminary data.</text>
</comment>
<organism evidence="3 4">
    <name type="scientific">Candidatus Nomurabacteria bacterium GW2011_GWC2_41_8</name>
    <dbReference type="NCBI Taxonomy" id="1618755"/>
    <lineage>
        <taxon>Bacteria</taxon>
        <taxon>Candidatus Nomuraibacteriota</taxon>
    </lineage>
</organism>
<feature type="transmembrane region" description="Helical" evidence="1">
    <location>
        <begin position="844"/>
        <end position="863"/>
    </location>
</feature>
<evidence type="ECO:0000256" key="2">
    <source>
        <dbReference type="SAM" id="SignalP"/>
    </source>
</evidence>